<feature type="transmembrane region" description="Helical" evidence="9">
    <location>
        <begin position="864"/>
        <end position="890"/>
    </location>
</feature>
<feature type="coiled-coil region" evidence="7">
    <location>
        <begin position="1317"/>
        <end position="1344"/>
    </location>
</feature>
<feature type="transmembrane region" description="Helical" evidence="9">
    <location>
        <begin position="280"/>
        <end position="300"/>
    </location>
</feature>
<keyword evidence="7" id="KW-0175">Coiled coil</keyword>
<feature type="transmembrane region" description="Helical" evidence="9">
    <location>
        <begin position="306"/>
        <end position="328"/>
    </location>
</feature>
<dbReference type="GO" id="GO:0035556">
    <property type="term" value="P:intracellular signal transduction"/>
    <property type="evidence" value="ECO:0007669"/>
    <property type="project" value="InterPro"/>
</dbReference>
<evidence type="ECO:0000256" key="2">
    <source>
        <dbReference type="ARBA" id="ARBA00022692"/>
    </source>
</evidence>
<evidence type="ECO:0000259" key="10">
    <source>
        <dbReference type="PROSITE" id="PS50112"/>
    </source>
</evidence>
<feature type="transmembrane region" description="Helical" evidence="9">
    <location>
        <begin position="110"/>
        <end position="130"/>
    </location>
</feature>
<keyword evidence="4 9" id="KW-1133">Transmembrane helix</keyword>
<feature type="transmembrane region" description="Helical" evidence="9">
    <location>
        <begin position="939"/>
        <end position="960"/>
    </location>
</feature>
<dbReference type="VEuPathDB" id="TrichDB:TVAGG3_0699490"/>
<reference evidence="12" key="1">
    <citation type="submission" date="2006-10" db="EMBL/GenBank/DDBJ databases">
        <authorList>
            <person name="Amadeo P."/>
            <person name="Zhao Q."/>
            <person name="Wortman J."/>
            <person name="Fraser-Liggett C."/>
            <person name="Carlton J."/>
        </authorList>
    </citation>
    <scope>NUCLEOTIDE SEQUENCE</scope>
    <source>
        <strain evidence="12">G3</strain>
    </source>
</reference>
<dbReference type="Proteomes" id="UP000001542">
    <property type="component" value="Unassembled WGS sequence"/>
</dbReference>
<dbReference type="InParanoid" id="A2FW09"/>
<feature type="transmembrane region" description="Helical" evidence="9">
    <location>
        <begin position="1145"/>
        <end position="1165"/>
    </location>
</feature>
<feature type="transmembrane region" description="Helical" evidence="9">
    <location>
        <begin position="247"/>
        <end position="268"/>
    </location>
</feature>
<keyword evidence="6" id="KW-0456">Lyase</keyword>
<organism evidence="12 13">
    <name type="scientific">Trichomonas vaginalis (strain ATCC PRA-98 / G3)</name>
    <dbReference type="NCBI Taxonomy" id="412133"/>
    <lineage>
        <taxon>Eukaryota</taxon>
        <taxon>Metamonada</taxon>
        <taxon>Parabasalia</taxon>
        <taxon>Trichomonadida</taxon>
        <taxon>Trichomonadidae</taxon>
        <taxon>Trichomonas</taxon>
    </lineage>
</organism>
<dbReference type="PANTHER" id="PTHR11920">
    <property type="entry name" value="GUANYLYL CYCLASE"/>
    <property type="match status" value="1"/>
</dbReference>
<evidence type="ECO:0000256" key="9">
    <source>
        <dbReference type="SAM" id="Phobius"/>
    </source>
</evidence>
<dbReference type="InterPro" id="IPR001054">
    <property type="entry name" value="A/G_cyclase"/>
</dbReference>
<dbReference type="Pfam" id="PF13426">
    <property type="entry name" value="PAS_9"/>
    <property type="match status" value="1"/>
</dbReference>
<keyword evidence="3" id="KW-0547">Nucleotide-binding</keyword>
<sequence>MAEPSMSKSMNSASSASFSKESNSLIHGNNGIIDRVFPIFDQMMQKTRFPSWIMTIVSSFLLAQILSVTLWIYTPIFEQSTGKWEKFYNILIEIISFQNPLNRTGTLSPILIVNICVAVLSLLWIIGMIFYNKVFYEIPAYLLYITSFIIDIVDPLFIMPCVYLVNHGITSFQYETNSLYTLEVVIGGVSYAALITIFMLSTFLKSRSVVLTNLTFPLFDYFSVTTWILATSLFSIVSAIFEFFAEWIYVIGDVVHMILTLYICYRLTFVPFYEEWRNTICMAFGLTTIVMDINYLVIYFVDAFNYNYTIIVCLVSMIVFYIISKIYFVRKIKKIKRELTANEERNSNVIEYLNSLKLLKSPQHAMMYIVVGLAELCDYFVDGHVMECVMNSSLEEAIPTVLQMVTLFPSESRHLNILYKKVIMKRKLSLVDRFLIYQVFHIKLRRLILDTKETLETFSKLKQKNEQCKSAIRDFWDKNNCDEKYLSTLGEMIADINRYFKSTLSNNPNNLRIRNEYANFLLECKCEFPNSIRQTVIAESIGDGRNFNVDVSFRSLINKFPIYLKDGILDTKGNIVRNNNNQNSKGSQSSANSNGSTNSSSLFESMSIDVEKQEIVCKKVLRDSKVRLAFNNAVSGLKPKQSKFIVIQCIFNIVLILVFFIGYFLFFRSKISWRKTSYKEIENSCYSICFNVMTNIYTLVVFAFQNGRFDGNELRIGDITVDNLQPLVPIDITFPQMIFYCIDTSRKYFDSLLNELAEMARNTNVYEILPVLLKTITNFHVCDGGEPIATIPGSLKLQLAAVDYMQNSIAGDYNQGVLITNIFKDNNYCQIAKNIPTITANADETFTGLLNYNIKMSKDYQEYFTIWCIVGSVLMLVLMTVPSMVIIYTYNRTVRKLIKVLISLQNSVKEDAKKPLSLTDEDNSDVETATGNIQHSNTLVYTAIFYFIIIFAIIAIYILLCYEGIKLDKDLTTISYWYQYSCQRLPLAAQIGSNTVQLLMLNGSLENKIITNDEIIKNAESDLKSLVKVNKLLVYGDDNLKPSLRYDESFDEIQIKNICEMKKEPETIHDMYACTGINNLVEVFKNVIEDVLKSPQSYGGTLSTVTGTNVVHMLRSHLYPIISEATTRCSEMMEKRFDRGMTDSIVFLVIGLVLTFVLFVIPWFVRKFVNDNFKVLLILLQHLPPQSIINTPEIIEFFKGRGTSTKEKMSIQKSIVMDANECILITNESSVVEIVNKSVQENIGLTPDQMLGQEIVNFVSDQDQQKLKQQIDLMTSGQGSLFWQDHISFNDDNNEQIPFAITMIGMKDSNDNLNSIVFILTNELEEIQKRKEAEEAKAKSEKLLYQILPKNIVVRLNGGETDISFTINSATIFFIDIVKFSNYASLLTPSEIMSNLSLVFATFDSIVSKYTTITKIKLIGDVYMAAAGLFMEEDSPQKHAEEAVRCCLECSKSMDDINYKLNASLEVRIGCNSGGPLIGGVLGTDKPTFDIIGDPINVAARLQSTDIPGNVQISGNTKELIQNLDFVIEERGEIYLKGKGNRMTYFVKLPVKNDGESSFMLNLDMNK</sequence>
<feature type="transmembrane region" description="Helical" evidence="9">
    <location>
        <begin position="216"/>
        <end position="241"/>
    </location>
</feature>
<feature type="transmembrane region" description="Helical" evidence="9">
    <location>
        <begin position="644"/>
        <end position="665"/>
    </location>
</feature>
<dbReference type="KEGG" id="tva:4748592"/>
<dbReference type="PROSITE" id="PS50112">
    <property type="entry name" value="PAS"/>
    <property type="match status" value="1"/>
</dbReference>
<dbReference type="PANTHER" id="PTHR11920:SF335">
    <property type="entry name" value="GUANYLATE CYCLASE"/>
    <property type="match status" value="1"/>
</dbReference>
<accession>A2FW09</accession>
<name>A2FW09_TRIV3</name>
<dbReference type="GO" id="GO:0007189">
    <property type="term" value="P:adenylate cyclase-activating G protein-coupled receptor signaling pathway"/>
    <property type="evidence" value="ECO:0000318"/>
    <property type="project" value="GO_Central"/>
</dbReference>
<dbReference type="eggNOG" id="KOG1023">
    <property type="taxonomic scope" value="Eukaryota"/>
</dbReference>
<dbReference type="InterPro" id="IPR050401">
    <property type="entry name" value="Cyclic_nucleotide_synthase"/>
</dbReference>
<keyword evidence="5 9" id="KW-0472">Membrane</keyword>
<evidence type="ECO:0000256" key="1">
    <source>
        <dbReference type="ARBA" id="ARBA00004370"/>
    </source>
</evidence>
<feature type="transmembrane region" description="Helical" evidence="9">
    <location>
        <begin position="185"/>
        <end position="204"/>
    </location>
</feature>
<dbReference type="SUPFAM" id="SSF55073">
    <property type="entry name" value="Nucleotide cyclase"/>
    <property type="match status" value="1"/>
</dbReference>
<evidence type="ECO:0000256" key="5">
    <source>
        <dbReference type="ARBA" id="ARBA00023136"/>
    </source>
</evidence>
<dbReference type="GO" id="GO:0005886">
    <property type="term" value="C:plasma membrane"/>
    <property type="evidence" value="ECO:0000318"/>
    <property type="project" value="GO_Central"/>
</dbReference>
<gene>
    <name evidence="12" type="ORF">TVAG_228010</name>
</gene>
<feature type="domain" description="PAS" evidence="10">
    <location>
        <begin position="1223"/>
        <end position="1278"/>
    </location>
</feature>
<dbReference type="GO" id="GO:0000166">
    <property type="term" value="F:nucleotide binding"/>
    <property type="evidence" value="ECO:0007669"/>
    <property type="project" value="UniProtKB-KW"/>
</dbReference>
<feature type="region of interest" description="Disordered" evidence="8">
    <location>
        <begin position="579"/>
        <end position="598"/>
    </location>
</feature>
<dbReference type="CDD" id="cd07302">
    <property type="entry name" value="CHD"/>
    <property type="match status" value="1"/>
</dbReference>
<dbReference type="InterPro" id="IPR000014">
    <property type="entry name" value="PAS"/>
</dbReference>
<dbReference type="Gene3D" id="3.30.70.1230">
    <property type="entry name" value="Nucleotide cyclase"/>
    <property type="match status" value="1"/>
</dbReference>
<keyword evidence="13" id="KW-1185">Reference proteome</keyword>
<evidence type="ECO:0000259" key="11">
    <source>
        <dbReference type="PROSITE" id="PS50125"/>
    </source>
</evidence>
<evidence type="ECO:0000256" key="6">
    <source>
        <dbReference type="ARBA" id="ARBA00023239"/>
    </source>
</evidence>
<comment type="subcellular location">
    <subcellularLocation>
        <location evidence="1">Membrane</location>
    </subcellularLocation>
</comment>
<proteinExistence type="predicted"/>
<dbReference type="InterPro" id="IPR029787">
    <property type="entry name" value="Nucleotide_cyclase"/>
</dbReference>
<feature type="domain" description="Guanylate cyclase" evidence="11">
    <location>
        <begin position="1371"/>
        <end position="1503"/>
    </location>
</feature>
<evidence type="ECO:0000256" key="3">
    <source>
        <dbReference type="ARBA" id="ARBA00022741"/>
    </source>
</evidence>
<evidence type="ECO:0000256" key="8">
    <source>
        <dbReference type="SAM" id="MobiDB-lite"/>
    </source>
</evidence>
<dbReference type="InterPro" id="IPR035965">
    <property type="entry name" value="PAS-like_dom_sf"/>
</dbReference>
<dbReference type="EMBL" id="DS114074">
    <property type="protein sequence ID" value="EAX90900.1"/>
    <property type="molecule type" value="Genomic_DNA"/>
</dbReference>
<dbReference type="NCBIfam" id="TIGR00229">
    <property type="entry name" value="sensory_box"/>
    <property type="match status" value="1"/>
</dbReference>
<dbReference type="GO" id="GO:0006171">
    <property type="term" value="P:cAMP biosynthetic process"/>
    <property type="evidence" value="ECO:0000318"/>
    <property type="project" value="GO_Central"/>
</dbReference>
<evidence type="ECO:0000256" key="7">
    <source>
        <dbReference type="SAM" id="Coils"/>
    </source>
</evidence>
<evidence type="ECO:0000313" key="12">
    <source>
        <dbReference type="EMBL" id="EAX90900.1"/>
    </source>
</evidence>
<protein>
    <submittedName>
        <fullName evidence="12">Adenylate and Guanylate cyclase catalytic domain containing protein</fullName>
    </submittedName>
</protein>
<evidence type="ECO:0000256" key="4">
    <source>
        <dbReference type="ARBA" id="ARBA00022989"/>
    </source>
</evidence>
<reference evidence="12" key="2">
    <citation type="journal article" date="2007" name="Science">
        <title>Draft genome sequence of the sexually transmitted pathogen Trichomonas vaginalis.</title>
        <authorList>
            <person name="Carlton J.M."/>
            <person name="Hirt R.P."/>
            <person name="Silva J.C."/>
            <person name="Delcher A.L."/>
            <person name="Schatz M."/>
            <person name="Zhao Q."/>
            <person name="Wortman J.R."/>
            <person name="Bidwell S.L."/>
            <person name="Alsmark U.C.M."/>
            <person name="Besteiro S."/>
            <person name="Sicheritz-Ponten T."/>
            <person name="Noel C.J."/>
            <person name="Dacks J.B."/>
            <person name="Foster P.G."/>
            <person name="Simillion C."/>
            <person name="Van de Peer Y."/>
            <person name="Miranda-Saavedra D."/>
            <person name="Barton G.J."/>
            <person name="Westrop G.D."/>
            <person name="Mueller S."/>
            <person name="Dessi D."/>
            <person name="Fiori P.L."/>
            <person name="Ren Q."/>
            <person name="Paulsen I."/>
            <person name="Zhang H."/>
            <person name="Bastida-Corcuera F.D."/>
            <person name="Simoes-Barbosa A."/>
            <person name="Brown M.T."/>
            <person name="Hayes R.D."/>
            <person name="Mukherjee M."/>
            <person name="Okumura C.Y."/>
            <person name="Schneider R."/>
            <person name="Smith A.J."/>
            <person name="Vanacova S."/>
            <person name="Villalvazo M."/>
            <person name="Haas B.J."/>
            <person name="Pertea M."/>
            <person name="Feldblyum T.V."/>
            <person name="Utterback T.R."/>
            <person name="Shu C.L."/>
            <person name="Osoegawa K."/>
            <person name="de Jong P.J."/>
            <person name="Hrdy I."/>
            <person name="Horvathova L."/>
            <person name="Zubacova Z."/>
            <person name="Dolezal P."/>
            <person name="Malik S.B."/>
            <person name="Logsdon J.M. Jr."/>
            <person name="Henze K."/>
            <person name="Gupta A."/>
            <person name="Wang C.C."/>
            <person name="Dunne R.L."/>
            <person name="Upcroft J.A."/>
            <person name="Upcroft P."/>
            <person name="White O."/>
            <person name="Salzberg S.L."/>
            <person name="Tang P."/>
            <person name="Chiu C.-H."/>
            <person name="Lee Y.-S."/>
            <person name="Embley T.M."/>
            <person name="Coombs G.H."/>
            <person name="Mottram J.C."/>
            <person name="Tachezy J."/>
            <person name="Fraser-Liggett C.M."/>
            <person name="Johnson P.J."/>
        </authorList>
    </citation>
    <scope>NUCLEOTIDE SEQUENCE [LARGE SCALE GENOMIC DNA]</scope>
    <source>
        <strain evidence="12">G3</strain>
    </source>
</reference>
<feature type="transmembrane region" description="Helical" evidence="9">
    <location>
        <begin position="52"/>
        <end position="73"/>
    </location>
</feature>
<feature type="transmembrane region" description="Helical" evidence="9">
    <location>
        <begin position="142"/>
        <end position="165"/>
    </location>
</feature>
<dbReference type="GO" id="GO:0004016">
    <property type="term" value="F:adenylate cyclase activity"/>
    <property type="evidence" value="ECO:0000318"/>
    <property type="project" value="GO_Central"/>
</dbReference>
<evidence type="ECO:0000313" key="13">
    <source>
        <dbReference type="Proteomes" id="UP000001542"/>
    </source>
</evidence>
<dbReference type="PROSITE" id="PS50125">
    <property type="entry name" value="GUANYLATE_CYCLASE_2"/>
    <property type="match status" value="1"/>
</dbReference>
<dbReference type="SUPFAM" id="SSF55785">
    <property type="entry name" value="PYP-like sensor domain (PAS domain)"/>
    <property type="match status" value="1"/>
</dbReference>
<dbReference type="STRING" id="5722.A2FW09"/>
<dbReference type="Gene3D" id="3.30.450.20">
    <property type="entry name" value="PAS domain"/>
    <property type="match status" value="1"/>
</dbReference>
<dbReference type="SMART" id="SM00044">
    <property type="entry name" value="CYCc"/>
    <property type="match status" value="1"/>
</dbReference>
<dbReference type="Pfam" id="PF00211">
    <property type="entry name" value="Guanylate_cyc"/>
    <property type="match status" value="1"/>
</dbReference>
<dbReference type="VEuPathDB" id="TrichDB:TVAG_228010"/>
<dbReference type="RefSeq" id="XP_001303830.1">
    <property type="nucleotide sequence ID" value="XM_001303829.1"/>
</dbReference>
<keyword evidence="2 9" id="KW-0812">Transmembrane</keyword>